<feature type="transmembrane region" description="Helical" evidence="2">
    <location>
        <begin position="104"/>
        <end position="126"/>
    </location>
</feature>
<keyword evidence="4" id="KW-1185">Reference proteome</keyword>
<feature type="transmembrane region" description="Helical" evidence="2">
    <location>
        <begin position="21"/>
        <end position="45"/>
    </location>
</feature>
<dbReference type="Proteomes" id="UP001222325">
    <property type="component" value="Unassembled WGS sequence"/>
</dbReference>
<feature type="transmembrane region" description="Helical" evidence="2">
    <location>
        <begin position="57"/>
        <end position="75"/>
    </location>
</feature>
<evidence type="ECO:0000256" key="2">
    <source>
        <dbReference type="SAM" id="Phobius"/>
    </source>
</evidence>
<accession>A0AAD6TV07</accession>
<keyword evidence="2" id="KW-0472">Membrane</keyword>
<organism evidence="3 4">
    <name type="scientific">Mycena belliarum</name>
    <dbReference type="NCBI Taxonomy" id="1033014"/>
    <lineage>
        <taxon>Eukaryota</taxon>
        <taxon>Fungi</taxon>
        <taxon>Dikarya</taxon>
        <taxon>Basidiomycota</taxon>
        <taxon>Agaricomycotina</taxon>
        <taxon>Agaricomycetes</taxon>
        <taxon>Agaricomycetidae</taxon>
        <taxon>Agaricales</taxon>
        <taxon>Marasmiineae</taxon>
        <taxon>Mycenaceae</taxon>
        <taxon>Mycena</taxon>
    </lineage>
</organism>
<sequence length="355" mass="39203">MDSPASAAQIMKISEGLIYDVVGLVAQTFIFGIYSVLVVLSTRMLLKRGLNSRVNKVMFAITTFMYLLSSLYWVYSVDDVVDRMKAYNNHNYSDHDMVTKWSPLFNAILLINYTLSDGIVVWRAWILCLRNHRKYLGFTIFFLGVTAVSVTCTIIFRIIVFIRYPITFLPDGSYLKRGIDVLQVTTLGMSLLSNLSATAVVAATLLRHRERIHAAFTDDKKSTKGDQILILLVESGVLYCVSGLVVLVSTLIRLPHGTLGDIYTPIAVQIAGAYPSVVLLLVSMQRSLNDTTFLDTFEASTPSRPIQFAPSGGGSGQNRSQGPVVSIQFARSPGSSVMSESEQAEAIHDNSHEKV</sequence>
<keyword evidence="2" id="KW-0812">Transmembrane</keyword>
<feature type="transmembrane region" description="Helical" evidence="2">
    <location>
        <begin position="228"/>
        <end position="250"/>
    </location>
</feature>
<dbReference type="EMBL" id="JARJCN010000074">
    <property type="protein sequence ID" value="KAJ7077298.1"/>
    <property type="molecule type" value="Genomic_DNA"/>
</dbReference>
<keyword evidence="2" id="KW-1133">Transmembrane helix</keyword>
<evidence type="ECO:0000313" key="4">
    <source>
        <dbReference type="Proteomes" id="UP001222325"/>
    </source>
</evidence>
<gene>
    <name evidence="3" type="ORF">B0H15DRAFT_955169</name>
</gene>
<feature type="transmembrane region" description="Helical" evidence="2">
    <location>
        <begin position="182"/>
        <end position="207"/>
    </location>
</feature>
<feature type="transmembrane region" description="Helical" evidence="2">
    <location>
        <begin position="262"/>
        <end position="282"/>
    </location>
</feature>
<reference evidence="3" key="1">
    <citation type="submission" date="2023-03" db="EMBL/GenBank/DDBJ databases">
        <title>Massive genome expansion in bonnet fungi (Mycena s.s.) driven by repeated elements and novel gene families across ecological guilds.</title>
        <authorList>
            <consortium name="Lawrence Berkeley National Laboratory"/>
            <person name="Harder C.B."/>
            <person name="Miyauchi S."/>
            <person name="Viragh M."/>
            <person name="Kuo A."/>
            <person name="Thoen E."/>
            <person name="Andreopoulos B."/>
            <person name="Lu D."/>
            <person name="Skrede I."/>
            <person name="Drula E."/>
            <person name="Henrissat B."/>
            <person name="Morin E."/>
            <person name="Kohler A."/>
            <person name="Barry K."/>
            <person name="LaButti K."/>
            <person name="Morin E."/>
            <person name="Salamov A."/>
            <person name="Lipzen A."/>
            <person name="Mereny Z."/>
            <person name="Hegedus B."/>
            <person name="Baldrian P."/>
            <person name="Stursova M."/>
            <person name="Weitz H."/>
            <person name="Taylor A."/>
            <person name="Grigoriev I.V."/>
            <person name="Nagy L.G."/>
            <person name="Martin F."/>
            <person name="Kauserud H."/>
        </authorList>
    </citation>
    <scope>NUCLEOTIDE SEQUENCE</scope>
    <source>
        <strain evidence="3">CBHHK173m</strain>
    </source>
</reference>
<proteinExistence type="predicted"/>
<protein>
    <submittedName>
        <fullName evidence="3">Uncharacterized protein</fullName>
    </submittedName>
</protein>
<comment type="caution">
    <text evidence="3">The sequence shown here is derived from an EMBL/GenBank/DDBJ whole genome shotgun (WGS) entry which is preliminary data.</text>
</comment>
<name>A0AAD6TV07_9AGAR</name>
<evidence type="ECO:0000256" key="1">
    <source>
        <dbReference type="SAM" id="MobiDB-lite"/>
    </source>
</evidence>
<feature type="transmembrane region" description="Helical" evidence="2">
    <location>
        <begin position="138"/>
        <end position="162"/>
    </location>
</feature>
<dbReference type="AlphaFoldDB" id="A0AAD6TV07"/>
<evidence type="ECO:0000313" key="3">
    <source>
        <dbReference type="EMBL" id="KAJ7077298.1"/>
    </source>
</evidence>
<feature type="region of interest" description="Disordered" evidence="1">
    <location>
        <begin position="330"/>
        <end position="355"/>
    </location>
</feature>
<feature type="compositionally biased region" description="Basic and acidic residues" evidence="1">
    <location>
        <begin position="345"/>
        <end position="355"/>
    </location>
</feature>